<keyword evidence="6 8" id="KW-0472">Membrane</keyword>
<comment type="similarity">
    <text evidence="2">Belongs to the major facilitator superfamily.</text>
</comment>
<evidence type="ECO:0000256" key="6">
    <source>
        <dbReference type="ARBA" id="ARBA00023136"/>
    </source>
</evidence>
<feature type="transmembrane region" description="Helical" evidence="8">
    <location>
        <begin position="339"/>
        <end position="356"/>
    </location>
</feature>
<feature type="transmembrane region" description="Helical" evidence="8">
    <location>
        <begin position="376"/>
        <end position="398"/>
    </location>
</feature>
<keyword evidence="3" id="KW-0813">Transport</keyword>
<evidence type="ECO:0000313" key="11">
    <source>
        <dbReference type="Proteomes" id="UP000664132"/>
    </source>
</evidence>
<feature type="transmembrane region" description="Helical" evidence="8">
    <location>
        <begin position="541"/>
        <end position="562"/>
    </location>
</feature>
<evidence type="ECO:0000256" key="5">
    <source>
        <dbReference type="ARBA" id="ARBA00022989"/>
    </source>
</evidence>
<feature type="transmembrane region" description="Helical" evidence="8">
    <location>
        <begin position="299"/>
        <end position="319"/>
    </location>
</feature>
<feature type="transmembrane region" description="Helical" evidence="8">
    <location>
        <begin position="465"/>
        <end position="491"/>
    </location>
</feature>
<dbReference type="InterPro" id="IPR036259">
    <property type="entry name" value="MFS_trans_sf"/>
</dbReference>
<feature type="transmembrane region" description="Helical" evidence="8">
    <location>
        <begin position="430"/>
        <end position="453"/>
    </location>
</feature>
<keyword evidence="4 8" id="KW-0812">Transmembrane</keyword>
<proteinExistence type="inferred from homology"/>
<feature type="domain" description="Major facilitator superfamily (MFS) profile" evidence="9">
    <location>
        <begin position="62"/>
        <end position="573"/>
    </location>
</feature>
<feature type="region of interest" description="Disordered" evidence="7">
    <location>
        <begin position="1"/>
        <end position="42"/>
    </location>
</feature>
<dbReference type="FunFam" id="1.20.1250.20:FF:000284">
    <property type="entry name" value="Siderophore iron transporter mirB"/>
    <property type="match status" value="1"/>
</dbReference>
<dbReference type="EMBL" id="JAFJYH010000034">
    <property type="protein sequence ID" value="KAG4423450.1"/>
    <property type="molecule type" value="Genomic_DNA"/>
</dbReference>
<feature type="transmembrane region" description="Helical" evidence="8">
    <location>
        <begin position="59"/>
        <end position="76"/>
    </location>
</feature>
<dbReference type="Pfam" id="PF07690">
    <property type="entry name" value="MFS_1"/>
    <property type="match status" value="1"/>
</dbReference>
<organism evidence="10 11">
    <name type="scientific">Cadophora malorum</name>
    <dbReference type="NCBI Taxonomy" id="108018"/>
    <lineage>
        <taxon>Eukaryota</taxon>
        <taxon>Fungi</taxon>
        <taxon>Dikarya</taxon>
        <taxon>Ascomycota</taxon>
        <taxon>Pezizomycotina</taxon>
        <taxon>Leotiomycetes</taxon>
        <taxon>Helotiales</taxon>
        <taxon>Ploettnerulaceae</taxon>
        <taxon>Cadophora</taxon>
    </lineage>
</organism>
<feature type="transmembrane region" description="Helical" evidence="8">
    <location>
        <begin position="216"/>
        <end position="237"/>
    </location>
</feature>
<feature type="transmembrane region" description="Helical" evidence="8">
    <location>
        <begin position="268"/>
        <end position="287"/>
    </location>
</feature>
<gene>
    <name evidence="10" type="ORF">IFR04_003417</name>
</gene>
<feature type="compositionally biased region" description="Polar residues" evidence="7">
    <location>
        <begin position="1"/>
        <end position="15"/>
    </location>
</feature>
<dbReference type="Proteomes" id="UP000664132">
    <property type="component" value="Unassembled WGS sequence"/>
</dbReference>
<keyword evidence="11" id="KW-1185">Reference proteome</keyword>
<dbReference type="PANTHER" id="PTHR23501:SF55">
    <property type="entry name" value="SIDEROPHORE IRON TRANSPORTER, PUTATIVE (AFU_ORTHOLOGUE AFUA_3G03440)-RELATED"/>
    <property type="match status" value="1"/>
</dbReference>
<keyword evidence="5 8" id="KW-1133">Transmembrane helix</keyword>
<protein>
    <recommendedName>
        <fullName evidence="9">Major facilitator superfamily (MFS) profile domain-containing protein</fullName>
    </recommendedName>
</protein>
<comment type="caution">
    <text evidence="10">The sequence shown here is derived from an EMBL/GenBank/DDBJ whole genome shotgun (WGS) entry which is preliminary data.</text>
</comment>
<reference evidence="10" key="1">
    <citation type="submission" date="2021-02" db="EMBL/GenBank/DDBJ databases">
        <title>Genome sequence Cadophora malorum strain M34.</title>
        <authorList>
            <person name="Stefanovic E."/>
            <person name="Vu D."/>
            <person name="Scully C."/>
            <person name="Dijksterhuis J."/>
            <person name="Roader J."/>
            <person name="Houbraken J."/>
        </authorList>
    </citation>
    <scope>NUCLEOTIDE SEQUENCE</scope>
    <source>
        <strain evidence="10">M34</strain>
    </source>
</reference>
<evidence type="ECO:0000256" key="8">
    <source>
        <dbReference type="SAM" id="Phobius"/>
    </source>
</evidence>
<evidence type="ECO:0000256" key="2">
    <source>
        <dbReference type="ARBA" id="ARBA00008335"/>
    </source>
</evidence>
<feature type="transmembrane region" description="Helical" evidence="8">
    <location>
        <begin position="150"/>
        <end position="172"/>
    </location>
</feature>
<dbReference type="PANTHER" id="PTHR23501">
    <property type="entry name" value="MAJOR FACILITATOR SUPERFAMILY"/>
    <property type="match status" value="1"/>
</dbReference>
<evidence type="ECO:0000256" key="7">
    <source>
        <dbReference type="SAM" id="MobiDB-lite"/>
    </source>
</evidence>
<feature type="transmembrane region" description="Helical" evidence="8">
    <location>
        <begin position="127"/>
        <end position="144"/>
    </location>
</feature>
<dbReference type="SUPFAM" id="SSF103473">
    <property type="entry name" value="MFS general substrate transporter"/>
    <property type="match status" value="2"/>
</dbReference>
<dbReference type="InterPro" id="IPR011701">
    <property type="entry name" value="MFS"/>
</dbReference>
<evidence type="ECO:0000256" key="1">
    <source>
        <dbReference type="ARBA" id="ARBA00004141"/>
    </source>
</evidence>
<sequence length="578" mass="63112">MPSTSKPMAGTTSEYTPLLSDEESRNVFDKHSQDEPNPDAQDGVQTVEAITLVWSKTSLRLTYVFILLIFAINSIQNQVTQNLMAYVVSDFSAHSLIPVIGIVSGIMSGVLKLPIAKLLDLWGRAEGFAFMTLIGTIGLLLMAVCRNVETYAVAQVFHAVGFGGMGYVLHVVITDISSLANRALAVSLASTPYLITTFAGPRIAQVAYNNLGFRGTFTLFAVLTPLLAAPFCSMLFINQMKAKRIGVLTMETTKRSWRASFLHYAKEFDAYGVFFLSTGLVLFLLPFSITDYGSNSWTSPSIICMIVLGLILLVVFGVWERFFASQPFIPYRLLRDRTVIGGCLLCASRFIAYYCYDGYYTSYLQVVNGLSISEAGYINNIFSVVGTLIALVVGALIRVTGGFKWIAWIAVPLELVGGATMAYFRQPYQPIVYVVMAQIFIATAGGAIVMCEQMAVMAVVEHKQVAAILALLSLFASVGGALGSAVSGAIWTNTLPGALLERLPDYARGNATAIYEDLALQLSYPRGSEVRDAIIGAYGVAQMRMCIAATFVLMWGFVWVGLWRDVRVDQKQNRGNVL</sequence>
<feature type="transmembrane region" description="Helical" evidence="8">
    <location>
        <begin position="96"/>
        <end position="115"/>
    </location>
</feature>
<evidence type="ECO:0000256" key="4">
    <source>
        <dbReference type="ARBA" id="ARBA00022692"/>
    </source>
</evidence>
<dbReference type="OrthoDB" id="4078873at2759"/>
<dbReference type="GO" id="GO:0022857">
    <property type="term" value="F:transmembrane transporter activity"/>
    <property type="evidence" value="ECO:0007669"/>
    <property type="project" value="InterPro"/>
</dbReference>
<evidence type="ECO:0000313" key="10">
    <source>
        <dbReference type="EMBL" id="KAG4423450.1"/>
    </source>
</evidence>
<feature type="compositionally biased region" description="Basic and acidic residues" evidence="7">
    <location>
        <begin position="22"/>
        <end position="34"/>
    </location>
</feature>
<dbReference type="GO" id="GO:0005886">
    <property type="term" value="C:plasma membrane"/>
    <property type="evidence" value="ECO:0007669"/>
    <property type="project" value="TreeGrafter"/>
</dbReference>
<comment type="subcellular location">
    <subcellularLocation>
        <location evidence="1">Membrane</location>
        <topology evidence="1">Multi-pass membrane protein</topology>
    </subcellularLocation>
</comment>
<evidence type="ECO:0000259" key="9">
    <source>
        <dbReference type="PROSITE" id="PS50850"/>
    </source>
</evidence>
<dbReference type="AlphaFoldDB" id="A0A8H7WEN9"/>
<dbReference type="InterPro" id="IPR020846">
    <property type="entry name" value="MFS_dom"/>
</dbReference>
<dbReference type="PROSITE" id="PS50850">
    <property type="entry name" value="MFS"/>
    <property type="match status" value="1"/>
</dbReference>
<name>A0A8H7WEN9_9HELO</name>
<dbReference type="Gene3D" id="1.20.1250.20">
    <property type="entry name" value="MFS general substrate transporter like domains"/>
    <property type="match status" value="2"/>
</dbReference>
<evidence type="ECO:0000256" key="3">
    <source>
        <dbReference type="ARBA" id="ARBA00022448"/>
    </source>
</evidence>
<accession>A0A8H7WEN9</accession>
<feature type="transmembrane region" description="Helical" evidence="8">
    <location>
        <begin position="405"/>
        <end position="424"/>
    </location>
</feature>